<evidence type="ECO:0000256" key="1">
    <source>
        <dbReference type="SAM" id="MobiDB-lite"/>
    </source>
</evidence>
<feature type="compositionally biased region" description="Basic residues" evidence="1">
    <location>
        <begin position="55"/>
        <end position="66"/>
    </location>
</feature>
<dbReference type="EMBL" id="CP000479">
    <property type="protein sequence ID" value="ABK67388.1"/>
    <property type="molecule type" value="Genomic_DNA"/>
</dbReference>
<dbReference type="Proteomes" id="UP000001574">
    <property type="component" value="Chromosome"/>
</dbReference>
<feature type="region of interest" description="Disordered" evidence="1">
    <location>
        <begin position="18"/>
        <end position="74"/>
    </location>
</feature>
<dbReference type="HOGENOM" id="CLU_2683865_0_0_11"/>
<sequence>MGCGSQEVLLLVDSVTPRAGHALSCDRRGGPTRPHQPGSAHPSAFQARGLGAIRAQHRPPPPRRGRATGWQNTR</sequence>
<evidence type="ECO:0000313" key="2">
    <source>
        <dbReference type="EMBL" id="ABK67388.1"/>
    </source>
</evidence>
<proteinExistence type="predicted"/>
<dbReference type="AlphaFoldDB" id="A0A0H2ZXK7"/>
<gene>
    <name evidence="2" type="ordered locus">MAV_1302</name>
</gene>
<protein>
    <submittedName>
        <fullName evidence="2">Uncharacterized protein</fullName>
    </submittedName>
</protein>
<evidence type="ECO:0000313" key="3">
    <source>
        <dbReference type="Proteomes" id="UP000001574"/>
    </source>
</evidence>
<name>A0A0H2ZXK7_MYCA1</name>
<dbReference type="KEGG" id="mav:MAV_1302"/>
<organism evidence="2 3">
    <name type="scientific">Mycobacterium avium (strain 104)</name>
    <dbReference type="NCBI Taxonomy" id="243243"/>
    <lineage>
        <taxon>Bacteria</taxon>
        <taxon>Bacillati</taxon>
        <taxon>Actinomycetota</taxon>
        <taxon>Actinomycetes</taxon>
        <taxon>Mycobacteriales</taxon>
        <taxon>Mycobacteriaceae</taxon>
        <taxon>Mycobacterium</taxon>
        <taxon>Mycobacterium avium complex (MAC)</taxon>
    </lineage>
</organism>
<reference evidence="2 3" key="1">
    <citation type="submission" date="2006-10" db="EMBL/GenBank/DDBJ databases">
        <authorList>
            <person name="Fleischmann R.D."/>
            <person name="Dodson R.J."/>
            <person name="Haft D.H."/>
            <person name="Merkel J.S."/>
            <person name="Nelson W.C."/>
            <person name="Fraser C.M."/>
        </authorList>
    </citation>
    <scope>NUCLEOTIDE SEQUENCE [LARGE SCALE GENOMIC DNA]</scope>
    <source>
        <strain evidence="2 3">104</strain>
    </source>
</reference>
<accession>A0A0H2ZXK7</accession>